<gene>
    <name evidence="1" type="ORF">HNR15_003483</name>
</gene>
<dbReference type="AlphaFoldDB" id="A0A853DQR6"/>
<dbReference type="RefSeq" id="WP_179483859.1">
    <property type="nucleotide sequence ID" value="NZ_JACCFW010000002.1"/>
</dbReference>
<name>A0A853DQR6_9MICO</name>
<proteinExistence type="predicted"/>
<comment type="caution">
    <text evidence="1">The sequence shown here is derived from an EMBL/GenBank/DDBJ whole genome shotgun (WGS) entry which is preliminary data.</text>
</comment>
<dbReference type="Gene3D" id="1.10.260.40">
    <property type="entry name" value="lambda repressor-like DNA-binding domains"/>
    <property type="match status" value="1"/>
</dbReference>
<dbReference type="Proteomes" id="UP000571817">
    <property type="component" value="Unassembled WGS sequence"/>
</dbReference>
<evidence type="ECO:0000313" key="1">
    <source>
        <dbReference type="EMBL" id="NYJ76465.1"/>
    </source>
</evidence>
<organism evidence="1 2">
    <name type="scientific">Allobranchiibius huperziae</name>
    <dbReference type="NCBI Taxonomy" id="1874116"/>
    <lineage>
        <taxon>Bacteria</taxon>
        <taxon>Bacillati</taxon>
        <taxon>Actinomycetota</taxon>
        <taxon>Actinomycetes</taxon>
        <taxon>Micrococcales</taxon>
        <taxon>Dermacoccaceae</taxon>
        <taxon>Allobranchiibius</taxon>
    </lineage>
</organism>
<dbReference type="InterPro" id="IPR010982">
    <property type="entry name" value="Lambda_DNA-bd_dom_sf"/>
</dbReference>
<keyword evidence="2" id="KW-1185">Reference proteome</keyword>
<protein>
    <submittedName>
        <fullName evidence="1">Transcriptional regulator with XRE-family HTH domain</fullName>
    </submittedName>
</protein>
<reference evidence="1 2" key="1">
    <citation type="submission" date="2020-07" db="EMBL/GenBank/DDBJ databases">
        <title>Sequencing the genomes of 1000 actinobacteria strains.</title>
        <authorList>
            <person name="Klenk H.-P."/>
        </authorList>
    </citation>
    <scope>NUCLEOTIDE SEQUENCE [LARGE SCALE GENOMIC DNA]</scope>
    <source>
        <strain evidence="1 2">DSM 29531</strain>
    </source>
</reference>
<sequence length="127" mass="13943">MAQTSVSEKVDFLFKNVPAVTGDPASPAAAVAWIAEQDGPTYSSGHLRNVRSGHRSGAPSFELLSWLARYFAIPIEFFSDNDVELAIRTDIARLQTEAVALRSELATKVFSMTPEQLAELRAHLDDH</sequence>
<dbReference type="EMBL" id="JACCFW010000002">
    <property type="protein sequence ID" value="NYJ76465.1"/>
    <property type="molecule type" value="Genomic_DNA"/>
</dbReference>
<dbReference type="GO" id="GO:0003677">
    <property type="term" value="F:DNA binding"/>
    <property type="evidence" value="ECO:0007669"/>
    <property type="project" value="InterPro"/>
</dbReference>
<accession>A0A853DQR6</accession>
<evidence type="ECO:0000313" key="2">
    <source>
        <dbReference type="Proteomes" id="UP000571817"/>
    </source>
</evidence>